<dbReference type="EMBL" id="WRPP01000003">
    <property type="protein sequence ID" value="MVU79100.1"/>
    <property type="molecule type" value="Genomic_DNA"/>
</dbReference>
<dbReference type="RefSeq" id="WP_157388678.1">
    <property type="nucleotide sequence ID" value="NZ_WRPP01000003.1"/>
</dbReference>
<gene>
    <name evidence="1" type="ORF">GPX89_17840</name>
</gene>
<protein>
    <submittedName>
        <fullName evidence="1">Uncharacterized protein</fullName>
    </submittedName>
</protein>
<dbReference type="AlphaFoldDB" id="A0A7K1UXI7"/>
<comment type="caution">
    <text evidence="1">The sequence shown here is derived from an EMBL/GenBank/DDBJ whole genome shotgun (WGS) entry which is preliminary data.</text>
</comment>
<reference evidence="1 2" key="1">
    <citation type="submission" date="2019-12" db="EMBL/GenBank/DDBJ databases">
        <title>Nocardia sp. nov. ET3-3 isolated from soil.</title>
        <authorList>
            <person name="Kanchanasin P."/>
            <person name="Tanasupawat S."/>
            <person name="Yuki M."/>
            <person name="Kudo T."/>
        </authorList>
    </citation>
    <scope>NUCLEOTIDE SEQUENCE [LARGE SCALE GENOMIC DNA]</scope>
    <source>
        <strain evidence="1 2">ET3-3</strain>
    </source>
</reference>
<evidence type="ECO:0000313" key="2">
    <source>
        <dbReference type="Proteomes" id="UP000466794"/>
    </source>
</evidence>
<proteinExistence type="predicted"/>
<keyword evidence="2" id="KW-1185">Reference proteome</keyword>
<evidence type="ECO:0000313" key="1">
    <source>
        <dbReference type="EMBL" id="MVU79100.1"/>
    </source>
</evidence>
<name>A0A7K1UXI7_9NOCA</name>
<dbReference type="Proteomes" id="UP000466794">
    <property type="component" value="Unassembled WGS sequence"/>
</dbReference>
<sequence length="61" mass="6697">MAVIAFPRTRNPLTVLSVLGDSARRVRARHTLTESERANLRIARSRAAVYTASLGGHPFHA</sequence>
<accession>A0A7K1UXI7</accession>
<organism evidence="1 2">
    <name type="scientific">Nocardia terrae</name>
    <dbReference type="NCBI Taxonomy" id="2675851"/>
    <lineage>
        <taxon>Bacteria</taxon>
        <taxon>Bacillati</taxon>
        <taxon>Actinomycetota</taxon>
        <taxon>Actinomycetes</taxon>
        <taxon>Mycobacteriales</taxon>
        <taxon>Nocardiaceae</taxon>
        <taxon>Nocardia</taxon>
    </lineage>
</organism>